<dbReference type="AlphaFoldDB" id="A0AAV4QJJ5"/>
<dbReference type="EMBL" id="BPLR01006220">
    <property type="protein sequence ID" value="GIY08246.1"/>
    <property type="molecule type" value="Genomic_DNA"/>
</dbReference>
<evidence type="ECO:0000313" key="1">
    <source>
        <dbReference type="EMBL" id="GIY08246.1"/>
    </source>
</evidence>
<evidence type="ECO:0000313" key="2">
    <source>
        <dbReference type="Proteomes" id="UP001054945"/>
    </source>
</evidence>
<gene>
    <name evidence="1" type="ORF">CEXT_417191</name>
</gene>
<reference evidence="1 2" key="1">
    <citation type="submission" date="2021-06" db="EMBL/GenBank/DDBJ databases">
        <title>Caerostris extrusa draft genome.</title>
        <authorList>
            <person name="Kono N."/>
            <person name="Arakawa K."/>
        </authorList>
    </citation>
    <scope>NUCLEOTIDE SEQUENCE [LARGE SCALE GENOMIC DNA]</scope>
</reference>
<keyword evidence="2" id="KW-1185">Reference proteome</keyword>
<proteinExistence type="predicted"/>
<protein>
    <submittedName>
        <fullName evidence="1">Uncharacterized protein</fullName>
    </submittedName>
</protein>
<organism evidence="1 2">
    <name type="scientific">Caerostris extrusa</name>
    <name type="common">Bark spider</name>
    <name type="synonym">Caerostris bankana</name>
    <dbReference type="NCBI Taxonomy" id="172846"/>
    <lineage>
        <taxon>Eukaryota</taxon>
        <taxon>Metazoa</taxon>
        <taxon>Ecdysozoa</taxon>
        <taxon>Arthropoda</taxon>
        <taxon>Chelicerata</taxon>
        <taxon>Arachnida</taxon>
        <taxon>Araneae</taxon>
        <taxon>Araneomorphae</taxon>
        <taxon>Entelegynae</taxon>
        <taxon>Araneoidea</taxon>
        <taxon>Araneidae</taxon>
        <taxon>Caerostris</taxon>
    </lineage>
</organism>
<comment type="caution">
    <text evidence="1">The sequence shown here is derived from an EMBL/GenBank/DDBJ whole genome shotgun (WGS) entry which is preliminary data.</text>
</comment>
<dbReference type="Proteomes" id="UP001054945">
    <property type="component" value="Unassembled WGS sequence"/>
</dbReference>
<accession>A0AAV4QJJ5</accession>
<sequence length="111" mass="12976">MWLNYRLQFALRQPDSRICQETAFGLPFFSSFSIIPNHVSSVRRMRIINSQKAGSSFKKCLNKLPIRNTFDGFPGFCSYLKQEMLPFIFFSEGNGIVFAHDRVEYQRIVKI</sequence>
<name>A0AAV4QJJ5_CAEEX</name>